<accession>A0A090D177</accession>
<geneLocation type="plasmid" evidence="1">
    <name>1</name>
</geneLocation>
<keyword evidence="1" id="KW-0614">Plasmid</keyword>
<dbReference type="RefSeq" id="WP_176454862.1">
    <property type="nucleotide sequence ID" value="NZ_LK031773.1"/>
</dbReference>
<protein>
    <submittedName>
        <fullName evidence="1">Uncharacterized protein</fullName>
    </submittedName>
</protein>
<reference evidence="1" key="2">
    <citation type="submission" date="2014-09" db="EMBL/GenBank/DDBJ databases">
        <title>Criblamydia sequanensis harbors a mega-plasmid encoding arsenite resistance.</title>
        <authorList>
            <person name="Bertelli C."/>
            <person name="Goesmann A."/>
            <person name="Greub G."/>
        </authorList>
    </citation>
    <scope>NUCLEOTIDE SEQUENCE [LARGE SCALE GENOMIC DNA]</scope>
    <source>
        <strain evidence="1">CRIB-18</strain>
        <plasmid evidence="1">1</plasmid>
    </source>
</reference>
<reference evidence="1" key="1">
    <citation type="submission" date="2013-12" db="EMBL/GenBank/DDBJ databases">
        <authorList>
            <person name="Li W."/>
            <person name="Chetelat R.T."/>
        </authorList>
    </citation>
    <scope>NUCLEOTIDE SEQUENCE</scope>
    <source>
        <strain evidence="1">CRIB-18</strain>
        <plasmid evidence="1">1</plasmid>
    </source>
</reference>
<evidence type="ECO:0000313" key="1">
    <source>
        <dbReference type="EMBL" id="CDR35343.1"/>
    </source>
</evidence>
<dbReference type="AlphaFoldDB" id="A0A090D177"/>
<name>A0A090D177_9BACT</name>
<dbReference type="EMBL" id="LK031773">
    <property type="protein sequence ID" value="CDR35343.1"/>
    <property type="molecule type" value="Genomic_DNA"/>
</dbReference>
<organism evidence="1">
    <name type="scientific">Candidatus Criblamydia sequanensis CRIB-18</name>
    <dbReference type="NCBI Taxonomy" id="1437425"/>
    <lineage>
        <taxon>Bacteria</taxon>
        <taxon>Pseudomonadati</taxon>
        <taxon>Chlamydiota</taxon>
        <taxon>Chlamydiia</taxon>
        <taxon>Parachlamydiales</taxon>
        <taxon>Candidatus Criblamydiaceae</taxon>
        <taxon>Candidatus Criblamydia</taxon>
    </lineage>
</organism>
<proteinExistence type="predicted"/>
<sequence>MKAERLEDLGRIREKLDQLLNIEFCGWGDRYKRDQFVNHYLNNDDGLEELGWALSKVRDGLLDCLTIAQGDEE</sequence>
<gene>
    <name evidence="1" type="ORF">CSEC_p0072</name>
</gene>